<dbReference type="EMBL" id="CP002547">
    <property type="protein sequence ID" value="ADY56832.1"/>
    <property type="molecule type" value="Genomic_DNA"/>
</dbReference>
<accession>F0SW48</accession>
<proteinExistence type="predicted"/>
<dbReference type="AlphaFoldDB" id="F0SW48"/>
<feature type="transmembrane region" description="Helical" evidence="1">
    <location>
        <begin position="60"/>
        <end position="78"/>
    </location>
</feature>
<dbReference type="RefSeq" id="WP_013625697.1">
    <property type="nucleotide sequence ID" value="NC_015172.1"/>
</dbReference>
<keyword evidence="1" id="KW-1133">Transmembrane helix</keyword>
<feature type="transmembrane region" description="Helical" evidence="1">
    <location>
        <begin position="36"/>
        <end position="54"/>
    </location>
</feature>
<gene>
    <name evidence="2" type="ordered locus">Sgly_2550</name>
</gene>
<evidence type="ECO:0000313" key="2">
    <source>
        <dbReference type="EMBL" id="ADY56832.1"/>
    </source>
</evidence>
<keyword evidence="1" id="KW-0472">Membrane</keyword>
<dbReference type="Proteomes" id="UP000007488">
    <property type="component" value="Chromosome"/>
</dbReference>
<dbReference type="eggNOG" id="ENOG5032Y8D">
    <property type="taxonomic scope" value="Bacteria"/>
</dbReference>
<evidence type="ECO:0000313" key="3">
    <source>
        <dbReference type="Proteomes" id="UP000007488"/>
    </source>
</evidence>
<keyword evidence="1" id="KW-0812">Transmembrane</keyword>
<sequence length="101" mass="11843">MSIFEIIMLVCFGAAWPFSIYKAYTSRSIKGKSASFLIVILIGYAAGILNKIYYRYDEVVYLYLLNFIMVSTDLLIYFRNRWLNGKEDPRKLKVYSAEKDK</sequence>
<feature type="transmembrane region" description="Helical" evidence="1">
    <location>
        <begin position="6"/>
        <end position="24"/>
    </location>
</feature>
<organism evidence="2 3">
    <name type="scientific">Syntrophobotulus glycolicus (strain DSM 8271 / FlGlyR)</name>
    <dbReference type="NCBI Taxonomy" id="645991"/>
    <lineage>
        <taxon>Bacteria</taxon>
        <taxon>Bacillati</taxon>
        <taxon>Bacillota</taxon>
        <taxon>Clostridia</taxon>
        <taxon>Eubacteriales</taxon>
        <taxon>Desulfitobacteriaceae</taxon>
        <taxon>Syntrophobotulus</taxon>
    </lineage>
</organism>
<dbReference type="KEGG" id="sgy:Sgly_2550"/>
<reference evidence="2 3" key="1">
    <citation type="journal article" date="2011" name="Stand. Genomic Sci.">
        <title>Complete genome sequence of Syntrophobotulus glycolicus type strain (FlGlyR).</title>
        <authorList>
            <person name="Han C."/>
            <person name="Mwirichia R."/>
            <person name="Chertkov O."/>
            <person name="Held B."/>
            <person name="Lapidus A."/>
            <person name="Nolan M."/>
            <person name="Lucas S."/>
            <person name="Hammon N."/>
            <person name="Deshpande S."/>
            <person name="Cheng J.F."/>
            <person name="Tapia R."/>
            <person name="Goodwin L."/>
            <person name="Pitluck S."/>
            <person name="Huntemann M."/>
            <person name="Liolios K."/>
            <person name="Ivanova N."/>
            <person name="Pagani I."/>
            <person name="Mavromatis K."/>
            <person name="Ovchinikova G."/>
            <person name="Pati A."/>
            <person name="Chen A."/>
            <person name="Palaniappan K."/>
            <person name="Land M."/>
            <person name="Hauser L."/>
            <person name="Brambilla E.M."/>
            <person name="Rohde M."/>
            <person name="Spring S."/>
            <person name="Sikorski J."/>
            <person name="Goker M."/>
            <person name="Woyke T."/>
            <person name="Bristow J."/>
            <person name="Eisen J.A."/>
            <person name="Markowitz V."/>
            <person name="Hugenholtz P."/>
            <person name="Kyrpides N.C."/>
            <person name="Klenk H.P."/>
            <person name="Detter J.C."/>
        </authorList>
    </citation>
    <scope>NUCLEOTIDE SEQUENCE [LARGE SCALE GENOMIC DNA]</scope>
    <source>
        <strain evidence="3">DSM 8271 / FlGlyR</strain>
    </source>
</reference>
<protein>
    <recommendedName>
        <fullName evidence="4">PQ loop repeat protein</fullName>
    </recommendedName>
</protein>
<dbReference type="HOGENOM" id="CLU_155276_0_0_9"/>
<reference evidence="3" key="2">
    <citation type="submission" date="2011-02" db="EMBL/GenBank/DDBJ databases">
        <title>The complete genome of Syntrophobotulus glycolicus DSM 8271.</title>
        <authorList>
            <person name="Lucas S."/>
            <person name="Copeland A."/>
            <person name="Lapidus A."/>
            <person name="Bruce D."/>
            <person name="Goodwin L."/>
            <person name="Pitluck S."/>
            <person name="Kyrpides N."/>
            <person name="Mavromatis K."/>
            <person name="Pagani I."/>
            <person name="Ivanova N."/>
            <person name="Mikhailova N."/>
            <person name="Chertkov O."/>
            <person name="Held B."/>
            <person name="Detter J.C."/>
            <person name="Tapia R."/>
            <person name="Han C."/>
            <person name="Land M."/>
            <person name="Hauser L."/>
            <person name="Markowitz V."/>
            <person name="Cheng J.-F."/>
            <person name="Hugenholtz P."/>
            <person name="Woyke T."/>
            <person name="Wu D."/>
            <person name="Spring S."/>
            <person name="Schroeder M."/>
            <person name="Brambilla E."/>
            <person name="Klenk H.-P."/>
            <person name="Eisen J.A."/>
        </authorList>
    </citation>
    <scope>NUCLEOTIDE SEQUENCE [LARGE SCALE GENOMIC DNA]</scope>
    <source>
        <strain evidence="3">DSM 8271 / FlGlyR</strain>
    </source>
</reference>
<evidence type="ECO:0008006" key="4">
    <source>
        <dbReference type="Google" id="ProtNLM"/>
    </source>
</evidence>
<dbReference type="STRING" id="645991.Sgly_2550"/>
<evidence type="ECO:0000256" key="1">
    <source>
        <dbReference type="SAM" id="Phobius"/>
    </source>
</evidence>
<keyword evidence="3" id="KW-1185">Reference proteome</keyword>
<dbReference type="OrthoDB" id="5827at2"/>
<name>F0SW48_SYNGF</name>